<comment type="caution">
    <text evidence="1">The sequence shown here is derived from an EMBL/GenBank/DDBJ whole genome shotgun (WGS) entry which is preliminary data.</text>
</comment>
<name>A0ABU9BYM1_9BURK</name>
<proteinExistence type="predicted"/>
<dbReference type="RefSeq" id="WP_341429298.1">
    <property type="nucleotide sequence ID" value="NZ_JBBUTG010000038.1"/>
</dbReference>
<gene>
    <name evidence="1" type="ORF">AACH06_28940</name>
</gene>
<keyword evidence="2" id="KW-1185">Reference proteome</keyword>
<reference evidence="1 2" key="1">
    <citation type="submission" date="2024-04" db="EMBL/GenBank/DDBJ databases">
        <title>Novel species of the genus Ideonella isolated from streams.</title>
        <authorList>
            <person name="Lu H."/>
        </authorList>
    </citation>
    <scope>NUCLEOTIDE SEQUENCE [LARGE SCALE GENOMIC DNA]</scope>
    <source>
        <strain evidence="1 2">DXS29W</strain>
    </source>
</reference>
<dbReference type="EMBL" id="JBBUTG010000038">
    <property type="protein sequence ID" value="MEK8034864.1"/>
    <property type="molecule type" value="Genomic_DNA"/>
</dbReference>
<organism evidence="1 2">
    <name type="scientific">Ideonella lacteola</name>
    <dbReference type="NCBI Taxonomy" id="2984193"/>
    <lineage>
        <taxon>Bacteria</taxon>
        <taxon>Pseudomonadati</taxon>
        <taxon>Pseudomonadota</taxon>
        <taxon>Betaproteobacteria</taxon>
        <taxon>Burkholderiales</taxon>
        <taxon>Sphaerotilaceae</taxon>
        <taxon>Ideonella</taxon>
    </lineage>
</organism>
<evidence type="ECO:0000313" key="2">
    <source>
        <dbReference type="Proteomes" id="UP001371218"/>
    </source>
</evidence>
<evidence type="ECO:0000313" key="1">
    <source>
        <dbReference type="EMBL" id="MEK8034864.1"/>
    </source>
</evidence>
<dbReference type="Proteomes" id="UP001371218">
    <property type="component" value="Unassembled WGS sequence"/>
</dbReference>
<sequence length="154" mass="16976">MEQPSSFFMRLAHSQWSVPLLFVTIWLVGSAVMARAGGWRSLGQRFSTAAKPEGQSFRFVSGSSGLVHLPIRYRNCLHIVIGGNGLYAAVMFPFNFQCPALLVPWSAIESIIEKQGFFNRTVTFHISGLWPVITLSGSIGQLAKAAYEQSRGPQ</sequence>
<accession>A0ABU9BYM1</accession>
<protein>
    <submittedName>
        <fullName evidence="1">Uncharacterized protein</fullName>
    </submittedName>
</protein>